<proteinExistence type="predicted"/>
<dbReference type="KEGG" id="tvs:TRAVEDRAFT_137512"/>
<keyword evidence="2" id="KW-1185">Reference proteome</keyword>
<dbReference type="OrthoDB" id="3257007at2759"/>
<accession>R7S6A9</accession>
<protein>
    <submittedName>
        <fullName evidence="1">Uncharacterized protein</fullName>
    </submittedName>
</protein>
<gene>
    <name evidence="1" type="ORF">TRAVEDRAFT_137512</name>
</gene>
<dbReference type="EMBL" id="JH711823">
    <property type="protein sequence ID" value="EIW51366.1"/>
    <property type="molecule type" value="Genomic_DNA"/>
</dbReference>
<dbReference type="AlphaFoldDB" id="R7S6A9"/>
<dbReference type="GeneID" id="19408997"/>
<name>R7S6A9_TRAVS</name>
<reference evidence="2" key="1">
    <citation type="journal article" date="2012" name="Science">
        <title>The Paleozoic origin of enzymatic lignin decomposition reconstructed from 31 fungal genomes.</title>
        <authorList>
            <person name="Floudas D."/>
            <person name="Binder M."/>
            <person name="Riley R."/>
            <person name="Barry K."/>
            <person name="Blanchette R.A."/>
            <person name="Henrissat B."/>
            <person name="Martinez A.T."/>
            <person name="Otillar R."/>
            <person name="Spatafora J.W."/>
            <person name="Yadav J.S."/>
            <person name="Aerts A."/>
            <person name="Benoit I."/>
            <person name="Boyd A."/>
            <person name="Carlson A."/>
            <person name="Copeland A."/>
            <person name="Coutinho P.M."/>
            <person name="de Vries R.P."/>
            <person name="Ferreira P."/>
            <person name="Findley K."/>
            <person name="Foster B."/>
            <person name="Gaskell J."/>
            <person name="Glotzer D."/>
            <person name="Gorecki P."/>
            <person name="Heitman J."/>
            <person name="Hesse C."/>
            <person name="Hori C."/>
            <person name="Igarashi K."/>
            <person name="Jurgens J.A."/>
            <person name="Kallen N."/>
            <person name="Kersten P."/>
            <person name="Kohler A."/>
            <person name="Kuees U."/>
            <person name="Kumar T.K.A."/>
            <person name="Kuo A."/>
            <person name="LaButti K."/>
            <person name="Larrondo L.F."/>
            <person name="Lindquist E."/>
            <person name="Ling A."/>
            <person name="Lombard V."/>
            <person name="Lucas S."/>
            <person name="Lundell T."/>
            <person name="Martin R."/>
            <person name="McLaughlin D.J."/>
            <person name="Morgenstern I."/>
            <person name="Morin E."/>
            <person name="Murat C."/>
            <person name="Nagy L.G."/>
            <person name="Nolan M."/>
            <person name="Ohm R.A."/>
            <person name="Patyshakuliyeva A."/>
            <person name="Rokas A."/>
            <person name="Ruiz-Duenas F.J."/>
            <person name="Sabat G."/>
            <person name="Salamov A."/>
            <person name="Samejima M."/>
            <person name="Schmutz J."/>
            <person name="Slot J.C."/>
            <person name="St John F."/>
            <person name="Stenlid J."/>
            <person name="Sun H."/>
            <person name="Sun S."/>
            <person name="Syed K."/>
            <person name="Tsang A."/>
            <person name="Wiebenga A."/>
            <person name="Young D."/>
            <person name="Pisabarro A."/>
            <person name="Eastwood D.C."/>
            <person name="Martin F."/>
            <person name="Cullen D."/>
            <person name="Grigoriev I.V."/>
            <person name="Hibbett D.S."/>
        </authorList>
    </citation>
    <scope>NUCLEOTIDE SEQUENCE [LARGE SCALE GENOMIC DNA]</scope>
    <source>
        <strain evidence="2">FP-101664</strain>
    </source>
</reference>
<evidence type="ECO:0000313" key="1">
    <source>
        <dbReference type="EMBL" id="EIW51366.1"/>
    </source>
</evidence>
<sequence length="262" mass="30556">MKGTGEDDSDSTRLPTKEELRDFNPSFGRCCTADNFRPDLVGMPHTPWNLSVAEVFAEEFIKQKVHPCRDEVAIKKNFLRHLGYLRSRYILRTKPQEVRTEARKKHNREQRRRHLFFRRCEACASHPSAKKHLRMLQLLGADAMSSDESSTENGDAVYLVLKRSWRSPILDAWLRAFDCLYRRMRRHPLGGTTQGAQVHARKLCQKVDDRRDPKSGLPVNAYSAKWLATLTQYDRARLEIDLKPYDFTHAPEINEYVRSRSL</sequence>
<dbReference type="RefSeq" id="XP_008045748.1">
    <property type="nucleotide sequence ID" value="XM_008047557.1"/>
</dbReference>
<dbReference type="Proteomes" id="UP000054317">
    <property type="component" value="Unassembled WGS sequence"/>
</dbReference>
<organism evidence="1 2">
    <name type="scientific">Trametes versicolor (strain FP-101664)</name>
    <name type="common">White-rot fungus</name>
    <name type="synonym">Coriolus versicolor</name>
    <dbReference type="NCBI Taxonomy" id="717944"/>
    <lineage>
        <taxon>Eukaryota</taxon>
        <taxon>Fungi</taxon>
        <taxon>Dikarya</taxon>
        <taxon>Basidiomycota</taxon>
        <taxon>Agaricomycotina</taxon>
        <taxon>Agaricomycetes</taxon>
        <taxon>Polyporales</taxon>
        <taxon>Polyporaceae</taxon>
        <taxon>Trametes</taxon>
    </lineage>
</organism>
<dbReference type="OMA" id="CEACASH"/>
<evidence type="ECO:0000313" key="2">
    <source>
        <dbReference type="Proteomes" id="UP000054317"/>
    </source>
</evidence>